<dbReference type="SUPFAM" id="SSF52540">
    <property type="entry name" value="P-loop containing nucleoside triphosphate hydrolases"/>
    <property type="match status" value="1"/>
</dbReference>
<dbReference type="InterPro" id="IPR002182">
    <property type="entry name" value="NB-ARC"/>
</dbReference>
<feature type="non-terminal residue" evidence="2">
    <location>
        <position position="1"/>
    </location>
</feature>
<proteinExistence type="predicted"/>
<evidence type="ECO:0000259" key="1">
    <source>
        <dbReference type="Pfam" id="PF00931"/>
    </source>
</evidence>
<dbReference type="PANTHER" id="PTHR19338">
    <property type="entry name" value="TRANSLOCASE OF INNER MITOCHONDRIAL MEMBRANE 13 HOMOLOG"/>
    <property type="match status" value="1"/>
</dbReference>
<feature type="domain" description="NB-ARC" evidence="1">
    <location>
        <begin position="1"/>
        <end position="92"/>
    </location>
</feature>
<accession>O48974</accession>
<reference evidence="2" key="1">
    <citation type="journal article" date="1998" name="Proc. Natl. Acad. Sci. U.S.A.">
        <title>Rapid reorganization of resistance gene homologues in cereal genomes.</title>
        <authorList>
            <person name="Leister D."/>
            <person name="Kurth J."/>
            <person name="Laurie D.A."/>
            <person name="Yano M."/>
            <person name="Sasaki T."/>
            <person name="Devos K."/>
            <person name="Graner A."/>
            <person name="Schulze-Lefert P."/>
        </authorList>
    </citation>
    <scope>NUCLEOTIDE SEQUENCE</scope>
</reference>
<feature type="non-terminal residue" evidence="2">
    <location>
        <position position="103"/>
    </location>
</feature>
<name>O48974_HORVU</name>
<dbReference type="PANTHER" id="PTHR19338:SF59">
    <property type="entry name" value="OS10G0162832 PROTEIN"/>
    <property type="match status" value="1"/>
</dbReference>
<dbReference type="AlphaFoldDB" id="O48974"/>
<dbReference type="Gene3D" id="3.40.50.300">
    <property type="entry name" value="P-loop containing nucleotide triphosphate hydrolases"/>
    <property type="match status" value="1"/>
</dbReference>
<gene>
    <name evidence="2" type="primary">b3</name>
</gene>
<dbReference type="GO" id="GO:0043531">
    <property type="term" value="F:ADP binding"/>
    <property type="evidence" value="ECO:0007669"/>
    <property type="project" value="InterPro"/>
</dbReference>
<dbReference type="Pfam" id="PF00931">
    <property type="entry name" value="NB-ARC"/>
    <property type="match status" value="1"/>
</dbReference>
<sequence>GGVGKTTLVHHVYKAVKTNFNISAWITVSSSCQVEDLLKKIASELGIPVGASNENRSLVEVIHNRLQGSKYVLILDDVWNVDAWFKIRNAFHTVGTGRFPTPP</sequence>
<dbReference type="InterPro" id="IPR027417">
    <property type="entry name" value="P-loop_NTPase"/>
</dbReference>
<evidence type="ECO:0000313" key="2">
    <source>
        <dbReference type="EMBL" id="AAB96978.1"/>
    </source>
</evidence>
<organism evidence="2">
    <name type="scientific">Hordeum vulgare</name>
    <name type="common">Barley</name>
    <dbReference type="NCBI Taxonomy" id="4513"/>
    <lineage>
        <taxon>Eukaryota</taxon>
        <taxon>Viridiplantae</taxon>
        <taxon>Streptophyta</taxon>
        <taxon>Embryophyta</taxon>
        <taxon>Tracheophyta</taxon>
        <taxon>Spermatophyta</taxon>
        <taxon>Magnoliopsida</taxon>
        <taxon>Liliopsida</taxon>
        <taxon>Poales</taxon>
        <taxon>Poaceae</taxon>
        <taxon>BOP clade</taxon>
        <taxon>Pooideae</taxon>
        <taxon>Triticodae</taxon>
        <taxon>Triticeae</taxon>
        <taxon>Hordeinae</taxon>
        <taxon>Hordeum</taxon>
    </lineage>
</organism>
<dbReference type="EMBL" id="AF032681">
    <property type="protein sequence ID" value="AAB96978.1"/>
    <property type="molecule type" value="Genomic_DNA"/>
</dbReference>
<protein>
    <submittedName>
        <fullName evidence="2">NBS-LRR type resistance protein</fullName>
    </submittedName>
</protein>
<dbReference type="PIR" id="T04385">
    <property type="entry name" value="T04385"/>
</dbReference>